<dbReference type="EMBL" id="CP032829">
    <property type="protein sequence ID" value="AYJ86910.1"/>
    <property type="molecule type" value="Genomic_DNA"/>
</dbReference>
<dbReference type="KEGG" id="spha:D3Y57_14380"/>
<gene>
    <name evidence="2" type="ORF">D3Y57_14380</name>
</gene>
<sequence>MRIAFAAAVAVAMLSTPSFAAPCRDHGKFVKCPPKAAAKAVRCKDAKGRFAKCGTAGAKAI</sequence>
<reference evidence="2 3" key="1">
    <citation type="submission" date="2018-09" db="EMBL/GenBank/DDBJ databases">
        <title>Sphingomonas peninsula sp. nov., isolated from fildes peninsula, Antarctic soil.</title>
        <authorList>
            <person name="Yingchao G."/>
        </authorList>
    </citation>
    <scope>NUCLEOTIDE SEQUENCE [LARGE SCALE GENOMIC DNA]</scope>
    <source>
        <strain evidence="2 3">YZ-8</strain>
    </source>
</reference>
<organism evidence="2 3">
    <name type="scientific">Sphingomonas paeninsulae</name>
    <dbReference type="NCBI Taxonomy" id="2319844"/>
    <lineage>
        <taxon>Bacteria</taxon>
        <taxon>Pseudomonadati</taxon>
        <taxon>Pseudomonadota</taxon>
        <taxon>Alphaproteobacteria</taxon>
        <taxon>Sphingomonadales</taxon>
        <taxon>Sphingomonadaceae</taxon>
        <taxon>Sphingomonas</taxon>
    </lineage>
</organism>
<feature type="chain" id="PRO_5019842456" evidence="1">
    <location>
        <begin position="21"/>
        <end position="61"/>
    </location>
</feature>
<proteinExistence type="predicted"/>
<protein>
    <submittedName>
        <fullName evidence="2">Uncharacterized protein</fullName>
    </submittedName>
</protein>
<dbReference type="AlphaFoldDB" id="A0A494TCK4"/>
<accession>A0A494TCK4</accession>
<dbReference type="RefSeq" id="WP_121153671.1">
    <property type="nucleotide sequence ID" value="NZ_CP032829.1"/>
</dbReference>
<dbReference type="Proteomes" id="UP000276254">
    <property type="component" value="Chromosome"/>
</dbReference>
<evidence type="ECO:0000256" key="1">
    <source>
        <dbReference type="SAM" id="SignalP"/>
    </source>
</evidence>
<evidence type="ECO:0000313" key="3">
    <source>
        <dbReference type="Proteomes" id="UP000276254"/>
    </source>
</evidence>
<keyword evidence="1" id="KW-0732">Signal</keyword>
<feature type="signal peptide" evidence="1">
    <location>
        <begin position="1"/>
        <end position="20"/>
    </location>
</feature>
<evidence type="ECO:0000313" key="2">
    <source>
        <dbReference type="EMBL" id="AYJ86910.1"/>
    </source>
</evidence>
<name>A0A494TCK4_SPHPE</name>
<keyword evidence="3" id="KW-1185">Reference proteome</keyword>